<dbReference type="Proteomes" id="UP000887116">
    <property type="component" value="Unassembled WGS sequence"/>
</dbReference>
<proteinExistence type="predicted"/>
<reference evidence="1" key="1">
    <citation type="submission" date="2020-07" db="EMBL/GenBank/DDBJ databases">
        <title>Multicomponent nature underlies the extraordinary mechanical properties of spider dragline silk.</title>
        <authorList>
            <person name="Kono N."/>
            <person name="Nakamura H."/>
            <person name="Mori M."/>
            <person name="Yoshida Y."/>
            <person name="Ohtoshi R."/>
            <person name="Malay A.D."/>
            <person name="Moran D.A.P."/>
            <person name="Tomita M."/>
            <person name="Numata K."/>
            <person name="Arakawa K."/>
        </authorList>
    </citation>
    <scope>NUCLEOTIDE SEQUENCE</scope>
</reference>
<dbReference type="EMBL" id="BMAO01013114">
    <property type="protein sequence ID" value="GFQ86427.1"/>
    <property type="molecule type" value="Genomic_DNA"/>
</dbReference>
<organism evidence="1 2">
    <name type="scientific">Trichonephila clavata</name>
    <name type="common">Joro spider</name>
    <name type="synonym">Nephila clavata</name>
    <dbReference type="NCBI Taxonomy" id="2740835"/>
    <lineage>
        <taxon>Eukaryota</taxon>
        <taxon>Metazoa</taxon>
        <taxon>Ecdysozoa</taxon>
        <taxon>Arthropoda</taxon>
        <taxon>Chelicerata</taxon>
        <taxon>Arachnida</taxon>
        <taxon>Araneae</taxon>
        <taxon>Araneomorphae</taxon>
        <taxon>Entelegynae</taxon>
        <taxon>Araneoidea</taxon>
        <taxon>Nephilidae</taxon>
        <taxon>Trichonephila</taxon>
    </lineage>
</organism>
<sequence length="96" mass="10795">MDFAVILLRPDEMAKSMIEGFALWWCGILVGSVGAEMQNPQFLVKLNSWAPPGPFPSGFQDLCFRLKSPKMKHLGRFRKIFKRSLIVPGVEEEGGL</sequence>
<protein>
    <submittedName>
        <fullName evidence="1">Uncharacterized protein</fullName>
    </submittedName>
</protein>
<keyword evidence="2" id="KW-1185">Reference proteome</keyword>
<dbReference type="AlphaFoldDB" id="A0A8X6FR13"/>
<evidence type="ECO:0000313" key="1">
    <source>
        <dbReference type="EMBL" id="GFQ86427.1"/>
    </source>
</evidence>
<accession>A0A8X6FR13</accession>
<comment type="caution">
    <text evidence="1">The sequence shown here is derived from an EMBL/GenBank/DDBJ whole genome shotgun (WGS) entry which is preliminary data.</text>
</comment>
<evidence type="ECO:0000313" key="2">
    <source>
        <dbReference type="Proteomes" id="UP000887116"/>
    </source>
</evidence>
<name>A0A8X6FR13_TRICU</name>
<gene>
    <name evidence="1" type="ORF">TNCT_416531</name>
</gene>